<accession>A0A0K6IJL3</accession>
<dbReference type="Gene3D" id="3.30.460.40">
    <property type="match status" value="1"/>
</dbReference>
<proteinExistence type="predicted"/>
<dbReference type="Proteomes" id="UP000182769">
    <property type="component" value="Unassembled WGS sequence"/>
</dbReference>
<organism evidence="1 2">
    <name type="scientific">Marinomonas fungiae</name>
    <dbReference type="NCBI Taxonomy" id="1137284"/>
    <lineage>
        <taxon>Bacteria</taxon>
        <taxon>Pseudomonadati</taxon>
        <taxon>Pseudomonadota</taxon>
        <taxon>Gammaproteobacteria</taxon>
        <taxon>Oceanospirillales</taxon>
        <taxon>Oceanospirillaceae</taxon>
        <taxon>Marinomonas</taxon>
    </lineage>
</organism>
<dbReference type="SUPFAM" id="SSF81301">
    <property type="entry name" value="Nucleotidyltransferase"/>
    <property type="match status" value="1"/>
</dbReference>
<reference evidence="2" key="1">
    <citation type="submission" date="2015-08" db="EMBL/GenBank/DDBJ databases">
        <authorList>
            <person name="Varghese N."/>
        </authorList>
    </citation>
    <scope>NUCLEOTIDE SEQUENCE [LARGE SCALE GENOMIC DNA]</scope>
    <source>
        <strain evidence="2">JCM 18476</strain>
    </source>
</reference>
<dbReference type="OrthoDB" id="6364916at2"/>
<evidence type="ECO:0000313" key="1">
    <source>
        <dbReference type="EMBL" id="CUB03284.1"/>
    </source>
</evidence>
<protein>
    <recommendedName>
        <fullName evidence="3">Nucleotidyltransferase</fullName>
    </recommendedName>
</protein>
<evidence type="ECO:0008006" key="3">
    <source>
        <dbReference type="Google" id="ProtNLM"/>
    </source>
</evidence>
<name>A0A0K6IJL3_9GAMM</name>
<gene>
    <name evidence="1" type="ORF">Ga0061065_103134</name>
</gene>
<dbReference type="InterPro" id="IPR043519">
    <property type="entry name" value="NT_sf"/>
</dbReference>
<dbReference type="AlphaFoldDB" id="A0A0K6IJL3"/>
<dbReference type="STRING" id="1137284.GCA_001418205_01131"/>
<sequence>MATEALEWIVSLLTKQETPFVVCGGLAAIGYGSNRPLNDIDLFVPNEHFEAVVAAASEYISKPAQRYVGEGWDLEYVQFMYKGTKVEVGNAEDARIFSAATERWVPLLVNFYHTRNVAVLGVEVPLISAEDLIGYKKILDRAVDREDIEAIEKHA</sequence>
<keyword evidence="2" id="KW-1185">Reference proteome</keyword>
<dbReference type="EMBL" id="CYHG01000003">
    <property type="protein sequence ID" value="CUB03284.1"/>
    <property type="molecule type" value="Genomic_DNA"/>
</dbReference>
<evidence type="ECO:0000313" key="2">
    <source>
        <dbReference type="Proteomes" id="UP000182769"/>
    </source>
</evidence>
<dbReference type="RefSeq" id="WP_082443725.1">
    <property type="nucleotide sequence ID" value="NZ_CYHG01000003.1"/>
</dbReference>